<dbReference type="Proteomes" id="UP000535491">
    <property type="component" value="Unassembled WGS sequence"/>
</dbReference>
<comment type="subunit">
    <text evidence="4">The glycine cleavage system is composed of four proteins: P, T, L and H. In this organism, the P 'protein' is a heterodimer of two subunits.</text>
</comment>
<dbReference type="GO" id="GO:0004375">
    <property type="term" value="F:glycine dehydrogenase (decarboxylating) activity"/>
    <property type="evidence" value="ECO:0007669"/>
    <property type="project" value="UniProtKB-EC"/>
</dbReference>
<dbReference type="InterPro" id="IPR049315">
    <property type="entry name" value="GDC-P_N"/>
</dbReference>
<dbReference type="PANTHER" id="PTHR42806">
    <property type="entry name" value="GLYCINE CLEAVAGE SYSTEM P-PROTEIN"/>
    <property type="match status" value="1"/>
</dbReference>
<dbReference type="NCBIfam" id="NF001696">
    <property type="entry name" value="PRK00451.1"/>
    <property type="match status" value="1"/>
</dbReference>
<reference evidence="6 7" key="1">
    <citation type="submission" date="2020-07" db="EMBL/GenBank/DDBJ databases">
        <authorList>
            <person name="Feng H."/>
        </authorList>
    </citation>
    <scope>NUCLEOTIDE SEQUENCE [LARGE SCALE GENOMIC DNA]</scope>
    <source>
        <strain evidence="7">s-10</strain>
    </source>
</reference>
<dbReference type="Gene3D" id="3.40.640.10">
    <property type="entry name" value="Type I PLP-dependent aspartate aminotransferase-like (Major domain)"/>
    <property type="match status" value="1"/>
</dbReference>
<organism evidence="6 7">
    <name type="scientific">Paenactinomyces guangxiensis</name>
    <dbReference type="NCBI Taxonomy" id="1490290"/>
    <lineage>
        <taxon>Bacteria</taxon>
        <taxon>Bacillati</taxon>
        <taxon>Bacillota</taxon>
        <taxon>Bacilli</taxon>
        <taxon>Bacillales</taxon>
        <taxon>Thermoactinomycetaceae</taxon>
        <taxon>Paenactinomyces</taxon>
    </lineage>
</organism>
<dbReference type="PANTHER" id="PTHR42806:SF1">
    <property type="entry name" value="GLYCINE DEHYDROGENASE (DECARBOXYLATING)"/>
    <property type="match status" value="1"/>
</dbReference>
<keyword evidence="2 4" id="KW-0560">Oxidoreductase</keyword>
<dbReference type="Gene3D" id="3.90.1150.10">
    <property type="entry name" value="Aspartate Aminotransferase, domain 1"/>
    <property type="match status" value="1"/>
</dbReference>
<evidence type="ECO:0000313" key="6">
    <source>
        <dbReference type="EMBL" id="MBA4495711.1"/>
    </source>
</evidence>
<dbReference type="RefSeq" id="WP_181753463.1">
    <property type="nucleotide sequence ID" value="NZ_JACEIQ010000018.1"/>
</dbReference>
<dbReference type="HAMAP" id="MF_00712">
    <property type="entry name" value="GcvPA"/>
    <property type="match status" value="1"/>
</dbReference>
<evidence type="ECO:0000259" key="5">
    <source>
        <dbReference type="Pfam" id="PF02347"/>
    </source>
</evidence>
<evidence type="ECO:0000256" key="4">
    <source>
        <dbReference type="HAMAP-Rule" id="MF_00712"/>
    </source>
</evidence>
<feature type="domain" description="Glycine cleavage system P-protein N-terminal" evidence="5">
    <location>
        <begin position="4"/>
        <end position="444"/>
    </location>
</feature>
<accession>A0A7W1WTB9</accession>
<evidence type="ECO:0000313" key="7">
    <source>
        <dbReference type="Proteomes" id="UP000535491"/>
    </source>
</evidence>
<dbReference type="CDD" id="cd00613">
    <property type="entry name" value="GDC-P"/>
    <property type="match status" value="1"/>
</dbReference>
<comment type="similarity">
    <text evidence="4">Belongs to the GcvP family. N-terminal subunit subfamily.</text>
</comment>
<evidence type="ECO:0000256" key="1">
    <source>
        <dbReference type="ARBA" id="ARBA00003788"/>
    </source>
</evidence>
<dbReference type="GO" id="GO:0019464">
    <property type="term" value="P:glycine decarboxylation via glycine cleavage system"/>
    <property type="evidence" value="ECO:0007669"/>
    <property type="project" value="UniProtKB-UniRule"/>
</dbReference>
<dbReference type="EMBL" id="JACEIQ010000018">
    <property type="protein sequence ID" value="MBA4495711.1"/>
    <property type="molecule type" value="Genomic_DNA"/>
</dbReference>
<dbReference type="SUPFAM" id="SSF53383">
    <property type="entry name" value="PLP-dependent transferases"/>
    <property type="match status" value="1"/>
</dbReference>
<dbReference type="Pfam" id="PF02347">
    <property type="entry name" value="GDC-P"/>
    <property type="match status" value="1"/>
</dbReference>
<dbReference type="EC" id="1.4.4.2" evidence="4"/>
<dbReference type="PIRSF" id="PIRSF006815">
    <property type="entry name" value="GcvPA"/>
    <property type="match status" value="1"/>
</dbReference>
<evidence type="ECO:0000256" key="2">
    <source>
        <dbReference type="ARBA" id="ARBA00023002"/>
    </source>
</evidence>
<gene>
    <name evidence="4 6" type="primary">gcvPA</name>
    <name evidence="6" type="ORF">H1191_15565</name>
</gene>
<dbReference type="InterPro" id="IPR015422">
    <property type="entry name" value="PyrdxlP-dep_Trfase_small"/>
</dbReference>
<keyword evidence="7" id="KW-1185">Reference proteome</keyword>
<comment type="catalytic activity">
    <reaction evidence="3 4">
        <text>N(6)-[(R)-lipoyl]-L-lysyl-[glycine-cleavage complex H protein] + glycine + H(+) = N(6)-[(R)-S(8)-aminomethyldihydrolipoyl]-L-lysyl-[glycine-cleavage complex H protein] + CO2</text>
        <dbReference type="Rhea" id="RHEA:24304"/>
        <dbReference type="Rhea" id="RHEA-COMP:10494"/>
        <dbReference type="Rhea" id="RHEA-COMP:10495"/>
        <dbReference type="ChEBI" id="CHEBI:15378"/>
        <dbReference type="ChEBI" id="CHEBI:16526"/>
        <dbReference type="ChEBI" id="CHEBI:57305"/>
        <dbReference type="ChEBI" id="CHEBI:83099"/>
        <dbReference type="ChEBI" id="CHEBI:83143"/>
        <dbReference type="EC" id="1.4.4.2"/>
    </reaction>
</comment>
<dbReference type="InterPro" id="IPR015424">
    <property type="entry name" value="PyrdxlP-dep_Trfase"/>
</dbReference>
<dbReference type="InterPro" id="IPR023010">
    <property type="entry name" value="GcvPA"/>
</dbReference>
<dbReference type="InterPro" id="IPR015421">
    <property type="entry name" value="PyrdxlP-dep_Trfase_major"/>
</dbReference>
<dbReference type="AlphaFoldDB" id="A0A7W1WTB9"/>
<comment type="caution">
    <text evidence="6">The sequence shown here is derived from an EMBL/GenBank/DDBJ whole genome shotgun (WGS) entry which is preliminary data.</text>
</comment>
<dbReference type="InterPro" id="IPR020581">
    <property type="entry name" value="GDC_P"/>
</dbReference>
<protein>
    <recommendedName>
        <fullName evidence="4">Probable glycine dehydrogenase (decarboxylating) subunit 1</fullName>
        <ecNumber evidence="4">1.4.4.2</ecNumber>
    </recommendedName>
    <alternativeName>
        <fullName evidence="4">Glycine cleavage system P-protein subunit 1</fullName>
    </alternativeName>
    <alternativeName>
        <fullName evidence="4">Glycine decarboxylase subunit 1</fullName>
    </alternativeName>
    <alternativeName>
        <fullName evidence="4">Glycine dehydrogenase (aminomethyl-transferring) subunit 1</fullName>
    </alternativeName>
</protein>
<dbReference type="GO" id="GO:0009116">
    <property type="term" value="P:nucleoside metabolic process"/>
    <property type="evidence" value="ECO:0007669"/>
    <property type="project" value="InterPro"/>
</dbReference>
<proteinExistence type="inferred from homology"/>
<sequence length="448" mass="49188">MKFRYLPMTEQDRKEMLSTIGVQSVEELFAEIPENVRFKGKLNIPEPMAEPVLVRHMNRLAGKNASHNRYTSFLGAGVYEHHIPSVVNHVISRSEFYTAYTPYQPEISQGELQAIFEFQTMICELTGMDVANSSMYDGPTALAEAAAMASAASRKKKIVVSRAVHPEAREILTTSAKGLGLTVVEVPYKNGVTDPDQLREAADEETAAVIVQSPNFFGNIEDLARVEKIAHAHKGLFIVSANPLSLGLLKPPGAYGADIVVGDAQPLGIAQSFGGPHCGYFATTKALMRRIPGRIVGQTVDEEGVRGFVLTLQAREQHIRRDKATSNICSNQALNALAAAVYMSALGKQGMQNVARLNIQKAHYAKKRLLQVNGVESAFDGPFFNEFVVKLHRPVREVNEHLLKAGIIGGYDLERNYPELAGHMLIAVTEVRTKEEIDQLAEVLEGLL</sequence>
<evidence type="ECO:0000256" key="3">
    <source>
        <dbReference type="ARBA" id="ARBA00049026"/>
    </source>
</evidence>
<name>A0A7W1WTB9_9BACL</name>
<comment type="function">
    <text evidence="1 4">The glycine cleavage system catalyzes the degradation of glycine. The P protein binds the alpha-amino group of glycine through its pyridoxal phosphate cofactor; CO(2) is released and the remaining methylamine moiety is then transferred to the lipoamide cofactor of the H protein.</text>
</comment>